<protein>
    <recommendedName>
        <fullName evidence="5">Elongator complex protein 4</fullName>
    </recommendedName>
</protein>
<dbReference type="GO" id="GO:0005737">
    <property type="term" value="C:cytoplasm"/>
    <property type="evidence" value="ECO:0007669"/>
    <property type="project" value="UniProtKB-SubCell"/>
</dbReference>
<evidence type="ECO:0000256" key="1">
    <source>
        <dbReference type="ARBA" id="ARBA00004123"/>
    </source>
</evidence>
<dbReference type="PANTHER" id="PTHR12896:SF1">
    <property type="entry name" value="ELONGATOR COMPLEX PROTEIN 4"/>
    <property type="match status" value="1"/>
</dbReference>
<keyword evidence="8" id="KW-0539">Nucleus</keyword>
<comment type="similarity">
    <text evidence="4">Belongs to the ELP4 family.</text>
</comment>
<evidence type="ECO:0000256" key="3">
    <source>
        <dbReference type="ARBA" id="ARBA00005043"/>
    </source>
</evidence>
<dbReference type="Pfam" id="PF05625">
    <property type="entry name" value="PAXNEB"/>
    <property type="match status" value="1"/>
</dbReference>
<keyword evidence="7" id="KW-0819">tRNA processing</keyword>
<comment type="caution">
    <text evidence="9">The sequence shown here is derived from an EMBL/GenBank/DDBJ whole genome shotgun (WGS) entry which is preliminary data.</text>
</comment>
<evidence type="ECO:0000256" key="6">
    <source>
        <dbReference type="ARBA" id="ARBA00022490"/>
    </source>
</evidence>
<evidence type="ECO:0000313" key="10">
    <source>
        <dbReference type="Proteomes" id="UP001353858"/>
    </source>
</evidence>
<reference evidence="10" key="1">
    <citation type="submission" date="2023-01" db="EMBL/GenBank/DDBJ databases">
        <title>Key to firefly adult light organ development and bioluminescence: homeobox transcription factors regulate luciferase expression and transportation to peroxisome.</title>
        <authorList>
            <person name="Fu X."/>
        </authorList>
    </citation>
    <scope>NUCLEOTIDE SEQUENCE [LARGE SCALE GENOMIC DNA]</scope>
</reference>
<keyword evidence="6" id="KW-0963">Cytoplasm</keyword>
<evidence type="ECO:0000256" key="7">
    <source>
        <dbReference type="ARBA" id="ARBA00022694"/>
    </source>
</evidence>
<dbReference type="InterPro" id="IPR027417">
    <property type="entry name" value="P-loop_NTPase"/>
</dbReference>
<dbReference type="Proteomes" id="UP001353858">
    <property type="component" value="Unassembled WGS sequence"/>
</dbReference>
<name>A0AAN7P7S9_9COLE</name>
<dbReference type="PANTHER" id="PTHR12896">
    <property type="entry name" value="PAX6 NEIGHBOR PROTEIN PAXNEB"/>
    <property type="match status" value="1"/>
</dbReference>
<dbReference type="GO" id="GO:0033588">
    <property type="term" value="C:elongator holoenzyme complex"/>
    <property type="evidence" value="ECO:0007669"/>
    <property type="project" value="InterPro"/>
</dbReference>
<dbReference type="GO" id="GO:0008023">
    <property type="term" value="C:transcription elongation factor complex"/>
    <property type="evidence" value="ECO:0007669"/>
    <property type="project" value="TreeGrafter"/>
</dbReference>
<accession>A0AAN7P7S9</accession>
<dbReference type="AlphaFoldDB" id="A0AAN7P7S9"/>
<evidence type="ECO:0000256" key="4">
    <source>
        <dbReference type="ARBA" id="ARBA00007573"/>
    </source>
</evidence>
<gene>
    <name evidence="9" type="ORF">RN001_006334</name>
</gene>
<organism evidence="9 10">
    <name type="scientific">Aquatica leii</name>
    <dbReference type="NCBI Taxonomy" id="1421715"/>
    <lineage>
        <taxon>Eukaryota</taxon>
        <taxon>Metazoa</taxon>
        <taxon>Ecdysozoa</taxon>
        <taxon>Arthropoda</taxon>
        <taxon>Hexapoda</taxon>
        <taxon>Insecta</taxon>
        <taxon>Pterygota</taxon>
        <taxon>Neoptera</taxon>
        <taxon>Endopterygota</taxon>
        <taxon>Coleoptera</taxon>
        <taxon>Polyphaga</taxon>
        <taxon>Elateriformia</taxon>
        <taxon>Elateroidea</taxon>
        <taxon>Lampyridae</taxon>
        <taxon>Luciolinae</taxon>
        <taxon>Aquatica</taxon>
    </lineage>
</organism>
<dbReference type="EMBL" id="JARPUR010000002">
    <property type="protein sequence ID" value="KAK4883015.1"/>
    <property type="molecule type" value="Genomic_DNA"/>
</dbReference>
<dbReference type="GO" id="GO:0002098">
    <property type="term" value="P:tRNA wobble uridine modification"/>
    <property type="evidence" value="ECO:0007669"/>
    <property type="project" value="InterPro"/>
</dbReference>
<sequence>MGEPTKLSKSVLNIPGTKPNIQNSQLLTSSGIPSLDELLGGGIPVGTVFLIEEDQQGTYAKIILKYFLAEGIVNEHSTFIASQDTSTDNIMQELPDVISFDPEPDISNTSDDTKMKIAFRYQNLPTGERELDIGHHYDLTRHMPRETLEQADVTHWSRPIYDGAAPDTFSNVHYHHLLENIKKKIQDGQFTLTDKVKRRSILRVGLHALGSPMWLHVLGEEATINQNRDLSMFIFCLRALMRMSLAVAVVTVPSHLFEMPILDRCVYSSDIAIKLQSFEGTELERNPVLQDYQGYFQLNKLAAINSFSSKHPGSAEYVFKLRRRKFCIEKLHLPPGFSDSVSKDPISATCGSNTKHLLEF</sequence>
<evidence type="ECO:0000256" key="8">
    <source>
        <dbReference type="ARBA" id="ARBA00023242"/>
    </source>
</evidence>
<dbReference type="FunFam" id="3.40.50.300:FF:003211">
    <property type="entry name" value="Elongator complex protein, putative"/>
    <property type="match status" value="1"/>
</dbReference>
<proteinExistence type="inferred from homology"/>
<evidence type="ECO:0000256" key="5">
    <source>
        <dbReference type="ARBA" id="ARBA00020265"/>
    </source>
</evidence>
<evidence type="ECO:0000256" key="2">
    <source>
        <dbReference type="ARBA" id="ARBA00004496"/>
    </source>
</evidence>
<dbReference type="InterPro" id="IPR008728">
    <property type="entry name" value="Elongator_complex_protein_4"/>
</dbReference>
<evidence type="ECO:0000313" key="9">
    <source>
        <dbReference type="EMBL" id="KAK4883015.1"/>
    </source>
</evidence>
<comment type="pathway">
    <text evidence="3">tRNA modification; 5-methoxycarbonylmethyl-2-thiouridine-tRNA biosynthesis.</text>
</comment>
<keyword evidence="10" id="KW-1185">Reference proteome</keyword>
<dbReference type="Gene3D" id="3.40.50.300">
    <property type="entry name" value="P-loop containing nucleotide triphosphate hydrolases"/>
    <property type="match status" value="1"/>
</dbReference>
<dbReference type="CDD" id="cd19494">
    <property type="entry name" value="Elp4"/>
    <property type="match status" value="1"/>
</dbReference>
<comment type="subcellular location">
    <subcellularLocation>
        <location evidence="2">Cytoplasm</location>
    </subcellularLocation>
    <subcellularLocation>
        <location evidence="1">Nucleus</location>
    </subcellularLocation>
</comment>